<feature type="region of interest" description="Disordered" evidence="1">
    <location>
        <begin position="27"/>
        <end position="58"/>
    </location>
</feature>
<evidence type="ECO:0000256" key="1">
    <source>
        <dbReference type="SAM" id="MobiDB-lite"/>
    </source>
</evidence>
<feature type="region of interest" description="Disordered" evidence="1">
    <location>
        <begin position="128"/>
        <end position="183"/>
    </location>
</feature>
<dbReference type="EMBL" id="CAUYUJ010012647">
    <property type="protein sequence ID" value="CAK0834364.1"/>
    <property type="molecule type" value="Genomic_DNA"/>
</dbReference>
<keyword evidence="3" id="KW-1185">Reference proteome</keyword>
<feature type="compositionally biased region" description="Polar residues" evidence="1">
    <location>
        <begin position="29"/>
        <end position="43"/>
    </location>
</feature>
<protein>
    <submittedName>
        <fullName evidence="2">Uncharacterized protein</fullName>
    </submittedName>
</protein>
<evidence type="ECO:0000313" key="2">
    <source>
        <dbReference type="EMBL" id="CAK0834364.1"/>
    </source>
</evidence>
<organism evidence="2 3">
    <name type="scientific">Prorocentrum cordatum</name>
    <dbReference type="NCBI Taxonomy" id="2364126"/>
    <lineage>
        <taxon>Eukaryota</taxon>
        <taxon>Sar</taxon>
        <taxon>Alveolata</taxon>
        <taxon>Dinophyceae</taxon>
        <taxon>Prorocentrales</taxon>
        <taxon>Prorocentraceae</taxon>
        <taxon>Prorocentrum</taxon>
    </lineage>
</organism>
<feature type="non-terminal residue" evidence="2">
    <location>
        <position position="450"/>
    </location>
</feature>
<name>A0ABN9SQY9_9DINO</name>
<gene>
    <name evidence="2" type="ORF">PCOR1329_LOCUS31804</name>
</gene>
<sequence length="450" mass="50363">VDVFADLDPEDEAEAIRMCDEFGQDLEPSYTSPVSQNASNPTTVRLEPSVGSSSRVSFANSGESIFDPTRRQIARPTPALLEPTVGTGSQNARLNIDTDGRQIASPTSALLEPMVGTGSQNARHTFDTVGRQNARPPSVLLEPTGGSASPQRHINTDGSQSANPATAPPWVGSTSPRLETRGEDTTEMGELWEMMEMAAEAPVEKEAPEYITKCAAYQATTQASRDLSLSFSSIMNTMEHFYCMAYRIDPLDRAKYCGRGDPRAFTMRKGKEKHERRERYANRRADWWSRAENTLSLLARLRKKNRDVRQQLHLEAAGRHLAYDGLPNTSDQASDTAKLHREIWRARLTDLSKVDTDVILGMAQQAEQEKRLALKRDLQENTRAFGQWLALAEKDVGVLHRIAKPPPRREEEVVTHDGVLDCPTKIVDEKAKAFQDIWKCDRLKHEQHTE</sequence>
<dbReference type="Proteomes" id="UP001189429">
    <property type="component" value="Unassembled WGS sequence"/>
</dbReference>
<evidence type="ECO:0000313" key="3">
    <source>
        <dbReference type="Proteomes" id="UP001189429"/>
    </source>
</evidence>
<feature type="compositionally biased region" description="Polar residues" evidence="1">
    <location>
        <begin position="146"/>
        <end position="164"/>
    </location>
</feature>
<proteinExistence type="predicted"/>
<reference evidence="2" key="1">
    <citation type="submission" date="2023-10" db="EMBL/GenBank/DDBJ databases">
        <authorList>
            <person name="Chen Y."/>
            <person name="Shah S."/>
            <person name="Dougan E. K."/>
            <person name="Thang M."/>
            <person name="Chan C."/>
        </authorList>
    </citation>
    <scope>NUCLEOTIDE SEQUENCE [LARGE SCALE GENOMIC DNA]</scope>
</reference>
<accession>A0ABN9SQY9</accession>
<feature type="non-terminal residue" evidence="2">
    <location>
        <position position="1"/>
    </location>
</feature>
<comment type="caution">
    <text evidence="2">The sequence shown here is derived from an EMBL/GenBank/DDBJ whole genome shotgun (WGS) entry which is preliminary data.</text>
</comment>